<dbReference type="CDD" id="cd02440">
    <property type="entry name" value="AdoMet_MTases"/>
    <property type="match status" value="1"/>
</dbReference>
<organism evidence="1 4">
    <name type="scientific">Fulvivirga sedimenti</name>
    <dbReference type="NCBI Taxonomy" id="2879465"/>
    <lineage>
        <taxon>Bacteria</taxon>
        <taxon>Pseudomonadati</taxon>
        <taxon>Bacteroidota</taxon>
        <taxon>Cytophagia</taxon>
        <taxon>Cytophagales</taxon>
        <taxon>Fulvivirgaceae</taxon>
        <taxon>Fulvivirga</taxon>
    </lineage>
</organism>
<evidence type="ECO:0000313" key="4">
    <source>
        <dbReference type="Proteomes" id="UP001139409"/>
    </source>
</evidence>
<reference evidence="1" key="1">
    <citation type="submission" date="2021-09" db="EMBL/GenBank/DDBJ databases">
        <title>Fulvivirga sp. isolated from coastal sediment.</title>
        <authorList>
            <person name="Yu H."/>
        </authorList>
    </citation>
    <scope>NUCLEOTIDE SEQUENCE</scope>
    <source>
        <strain evidence="1">1062</strain>
    </source>
</reference>
<evidence type="ECO:0000313" key="3">
    <source>
        <dbReference type="EMBL" id="MCA6077163.1"/>
    </source>
</evidence>
<dbReference type="AlphaFoldDB" id="A0A9X1HQ09"/>
<dbReference type="Gene3D" id="3.40.50.150">
    <property type="entry name" value="Vaccinia Virus protein VP39"/>
    <property type="match status" value="1"/>
</dbReference>
<dbReference type="EMBL" id="JAIXNE010000004">
    <property type="protein sequence ID" value="MCA6077163.1"/>
    <property type="molecule type" value="Genomic_DNA"/>
</dbReference>
<dbReference type="RefSeq" id="WP_225697968.1">
    <property type="nucleotide sequence ID" value="NZ_JAIXNE010000002.1"/>
</dbReference>
<dbReference type="GO" id="GO:0032259">
    <property type="term" value="P:methylation"/>
    <property type="evidence" value="ECO:0007669"/>
    <property type="project" value="UniProtKB-KW"/>
</dbReference>
<dbReference type="Pfam" id="PF13578">
    <property type="entry name" value="Methyltransf_24"/>
    <property type="match status" value="1"/>
</dbReference>
<name>A0A9X1HQ09_9BACT</name>
<comment type="caution">
    <text evidence="1">The sequence shown here is derived from an EMBL/GenBank/DDBJ whole genome shotgun (WGS) entry which is preliminary data.</text>
</comment>
<dbReference type="InterPro" id="IPR029063">
    <property type="entry name" value="SAM-dependent_MTases_sf"/>
</dbReference>
<dbReference type="Proteomes" id="UP001139409">
    <property type="component" value="Unassembled WGS sequence"/>
</dbReference>
<keyword evidence="1" id="KW-0489">Methyltransferase</keyword>
<dbReference type="EMBL" id="JAIXNE010000003">
    <property type="protein sequence ID" value="MCA6076035.1"/>
    <property type="molecule type" value="Genomic_DNA"/>
</dbReference>
<keyword evidence="1" id="KW-0808">Transferase</keyword>
<dbReference type="GO" id="GO:0008168">
    <property type="term" value="F:methyltransferase activity"/>
    <property type="evidence" value="ECO:0007669"/>
    <property type="project" value="UniProtKB-KW"/>
</dbReference>
<gene>
    <name evidence="1" type="ORF">LDX50_08255</name>
    <name evidence="2" type="ORF">LDX50_14225</name>
    <name evidence="3" type="ORF">LDX50_19945</name>
</gene>
<dbReference type="SUPFAM" id="SSF53335">
    <property type="entry name" value="S-adenosyl-L-methionine-dependent methyltransferases"/>
    <property type="match status" value="1"/>
</dbReference>
<sequence>MFLRHWLLSTGRHSLHEPFIYDLYDRVICGKERPASFPLIEEIRQGYTSEQHIKLPTFGAISHQSDRSLRQIARDGSTTPQIACVINRLISERKYRNVLELGTSLGLTTLYLSDNPDVQVTTMEANPDLIRLALENFKKINRENISLIRGNIDDTLDQALKTMGHVDLAYIDANHRFSPTIDYFNKILHYVNEESIVILDDIHWSVEMSAAWNEIRQHDSVTMTIDFYRMGWVFFRPFRNVYHYRLELPGSWK</sequence>
<keyword evidence="4" id="KW-1185">Reference proteome</keyword>
<evidence type="ECO:0000313" key="2">
    <source>
        <dbReference type="EMBL" id="MCA6076035.1"/>
    </source>
</evidence>
<dbReference type="EMBL" id="JAIXNE010000002">
    <property type="protein sequence ID" value="MCA6074858.1"/>
    <property type="molecule type" value="Genomic_DNA"/>
</dbReference>
<evidence type="ECO:0000313" key="1">
    <source>
        <dbReference type="EMBL" id="MCA6074858.1"/>
    </source>
</evidence>
<proteinExistence type="predicted"/>
<accession>A0A9X1HQ09</accession>
<dbReference type="EC" id="2.1.1.-" evidence="1"/>
<protein>
    <submittedName>
        <fullName evidence="1">Class I SAM-dependent methyltransferase</fullName>
        <ecNumber evidence="1">2.1.1.-</ecNumber>
    </submittedName>
</protein>